<dbReference type="Proteomes" id="UP001501470">
    <property type="component" value="Unassembled WGS sequence"/>
</dbReference>
<dbReference type="NCBIfam" id="TIGR02937">
    <property type="entry name" value="sigma70-ECF"/>
    <property type="match status" value="1"/>
</dbReference>
<sequence length="169" mass="19096">MQDFDEFVTVRSAALLRFAYLLTGDRHLAEDLTQEALVRAHRRWHAITGDEGPEPYVRRAVLRQYLSWRRRRASTERPVADPPDGAPPGSSPDALADRVVDADEMWTALNALPRSQRAVVVLRYYEDLPDAEIARLLGCAQATVRVHAFHALHKLRSALTPVPLRRGEP</sequence>
<dbReference type="InterPro" id="IPR013249">
    <property type="entry name" value="RNA_pol_sigma70_r4_t2"/>
</dbReference>
<feature type="region of interest" description="Disordered" evidence="6">
    <location>
        <begin position="73"/>
        <end position="95"/>
    </location>
</feature>
<dbReference type="PANTHER" id="PTHR43133">
    <property type="entry name" value="RNA POLYMERASE ECF-TYPE SIGMA FACTO"/>
    <property type="match status" value="1"/>
</dbReference>
<reference evidence="9 10" key="1">
    <citation type="journal article" date="2019" name="Int. J. Syst. Evol. Microbiol.">
        <title>The Global Catalogue of Microorganisms (GCM) 10K type strain sequencing project: providing services to taxonomists for standard genome sequencing and annotation.</title>
        <authorList>
            <consortium name="The Broad Institute Genomics Platform"/>
            <consortium name="The Broad Institute Genome Sequencing Center for Infectious Disease"/>
            <person name="Wu L."/>
            <person name="Ma J."/>
        </authorList>
    </citation>
    <scope>NUCLEOTIDE SEQUENCE [LARGE SCALE GENOMIC DNA]</scope>
    <source>
        <strain evidence="9 10">JCM 15933</strain>
    </source>
</reference>
<dbReference type="InterPro" id="IPR007627">
    <property type="entry name" value="RNA_pol_sigma70_r2"/>
</dbReference>
<dbReference type="InterPro" id="IPR039425">
    <property type="entry name" value="RNA_pol_sigma-70-like"/>
</dbReference>
<keyword evidence="4" id="KW-0238">DNA-binding</keyword>
<dbReference type="InterPro" id="IPR013324">
    <property type="entry name" value="RNA_pol_sigma_r3/r4-like"/>
</dbReference>
<dbReference type="SUPFAM" id="SSF88659">
    <property type="entry name" value="Sigma3 and sigma4 domains of RNA polymerase sigma factors"/>
    <property type="match status" value="1"/>
</dbReference>
<feature type="compositionally biased region" description="Pro residues" evidence="6">
    <location>
        <begin position="80"/>
        <end position="90"/>
    </location>
</feature>
<evidence type="ECO:0000256" key="6">
    <source>
        <dbReference type="SAM" id="MobiDB-lite"/>
    </source>
</evidence>
<dbReference type="InterPro" id="IPR014284">
    <property type="entry name" value="RNA_pol_sigma-70_dom"/>
</dbReference>
<gene>
    <name evidence="9" type="ORF">GCM10009827_043320</name>
</gene>
<evidence type="ECO:0000313" key="10">
    <source>
        <dbReference type="Proteomes" id="UP001501470"/>
    </source>
</evidence>
<accession>A0ABN2ANJ2</accession>
<protein>
    <submittedName>
        <fullName evidence="9">SigE family RNA polymerase sigma factor</fullName>
    </submittedName>
</protein>
<keyword evidence="2" id="KW-0805">Transcription regulation</keyword>
<dbReference type="Gene3D" id="1.10.10.10">
    <property type="entry name" value="Winged helix-like DNA-binding domain superfamily/Winged helix DNA-binding domain"/>
    <property type="match status" value="1"/>
</dbReference>
<evidence type="ECO:0000259" key="8">
    <source>
        <dbReference type="Pfam" id="PF08281"/>
    </source>
</evidence>
<dbReference type="InterPro" id="IPR014325">
    <property type="entry name" value="RNA_pol_sigma-E_actinobac"/>
</dbReference>
<keyword evidence="3" id="KW-0731">Sigma factor</keyword>
<evidence type="ECO:0000256" key="2">
    <source>
        <dbReference type="ARBA" id="ARBA00023015"/>
    </source>
</evidence>
<dbReference type="SUPFAM" id="SSF88946">
    <property type="entry name" value="Sigma2 domain of RNA polymerase sigma factors"/>
    <property type="match status" value="1"/>
</dbReference>
<dbReference type="NCBIfam" id="TIGR02983">
    <property type="entry name" value="SigE-fam_strep"/>
    <property type="match status" value="1"/>
</dbReference>
<evidence type="ECO:0000256" key="1">
    <source>
        <dbReference type="ARBA" id="ARBA00010641"/>
    </source>
</evidence>
<dbReference type="RefSeq" id="WP_344503809.1">
    <property type="nucleotide sequence ID" value="NZ_BAAAQD010000008.1"/>
</dbReference>
<dbReference type="Pfam" id="PF08281">
    <property type="entry name" value="Sigma70_r4_2"/>
    <property type="match status" value="1"/>
</dbReference>
<feature type="domain" description="RNA polymerase sigma-70 region 2" evidence="7">
    <location>
        <begin position="14"/>
        <end position="73"/>
    </location>
</feature>
<dbReference type="CDD" id="cd06171">
    <property type="entry name" value="Sigma70_r4"/>
    <property type="match status" value="1"/>
</dbReference>
<organism evidence="9 10">
    <name type="scientific">Dactylosporangium maewongense</name>
    <dbReference type="NCBI Taxonomy" id="634393"/>
    <lineage>
        <taxon>Bacteria</taxon>
        <taxon>Bacillati</taxon>
        <taxon>Actinomycetota</taxon>
        <taxon>Actinomycetes</taxon>
        <taxon>Micromonosporales</taxon>
        <taxon>Micromonosporaceae</taxon>
        <taxon>Dactylosporangium</taxon>
    </lineage>
</organism>
<keyword evidence="10" id="KW-1185">Reference proteome</keyword>
<comment type="similarity">
    <text evidence="1">Belongs to the sigma-70 factor family. ECF subfamily.</text>
</comment>
<keyword evidence="5" id="KW-0804">Transcription</keyword>
<feature type="domain" description="RNA polymerase sigma factor 70 region 4 type 2" evidence="8">
    <location>
        <begin position="104"/>
        <end position="155"/>
    </location>
</feature>
<evidence type="ECO:0000259" key="7">
    <source>
        <dbReference type="Pfam" id="PF04542"/>
    </source>
</evidence>
<name>A0ABN2ANJ2_9ACTN</name>
<evidence type="ECO:0000256" key="4">
    <source>
        <dbReference type="ARBA" id="ARBA00023125"/>
    </source>
</evidence>
<dbReference type="InterPro" id="IPR036388">
    <property type="entry name" value="WH-like_DNA-bd_sf"/>
</dbReference>
<evidence type="ECO:0000256" key="3">
    <source>
        <dbReference type="ARBA" id="ARBA00023082"/>
    </source>
</evidence>
<comment type="caution">
    <text evidence="9">The sequence shown here is derived from an EMBL/GenBank/DDBJ whole genome shotgun (WGS) entry which is preliminary data.</text>
</comment>
<dbReference type="InterPro" id="IPR013325">
    <property type="entry name" value="RNA_pol_sigma_r2"/>
</dbReference>
<dbReference type="EMBL" id="BAAAQD010000008">
    <property type="protein sequence ID" value="GAA1522481.1"/>
    <property type="molecule type" value="Genomic_DNA"/>
</dbReference>
<dbReference type="Pfam" id="PF04542">
    <property type="entry name" value="Sigma70_r2"/>
    <property type="match status" value="1"/>
</dbReference>
<dbReference type="Gene3D" id="1.10.1740.10">
    <property type="match status" value="1"/>
</dbReference>
<evidence type="ECO:0000256" key="5">
    <source>
        <dbReference type="ARBA" id="ARBA00023163"/>
    </source>
</evidence>
<evidence type="ECO:0000313" key="9">
    <source>
        <dbReference type="EMBL" id="GAA1522481.1"/>
    </source>
</evidence>
<dbReference type="PANTHER" id="PTHR43133:SF50">
    <property type="entry name" value="ECF RNA POLYMERASE SIGMA FACTOR SIGM"/>
    <property type="match status" value="1"/>
</dbReference>
<proteinExistence type="inferred from homology"/>